<sequence>MRIGPLCQPGLVAVGRKSATAGLTKKAARRHKIVVKGGSNETVVKECRGELDQEVRRVVVWGTPKPLRDREYSPVIPGNIGGIKLAA</sequence>
<organism evidence="1 2">
    <name type="scientific">Pleurodeles waltl</name>
    <name type="common">Iberian ribbed newt</name>
    <dbReference type="NCBI Taxonomy" id="8319"/>
    <lineage>
        <taxon>Eukaryota</taxon>
        <taxon>Metazoa</taxon>
        <taxon>Chordata</taxon>
        <taxon>Craniata</taxon>
        <taxon>Vertebrata</taxon>
        <taxon>Euteleostomi</taxon>
        <taxon>Amphibia</taxon>
        <taxon>Batrachia</taxon>
        <taxon>Caudata</taxon>
        <taxon>Salamandroidea</taxon>
        <taxon>Salamandridae</taxon>
        <taxon>Pleurodelinae</taxon>
        <taxon>Pleurodeles</taxon>
    </lineage>
</organism>
<accession>A0AAV7SNV1</accession>
<dbReference type="EMBL" id="JANPWB010000008">
    <property type="protein sequence ID" value="KAJ1165738.1"/>
    <property type="molecule type" value="Genomic_DNA"/>
</dbReference>
<name>A0AAV7SNV1_PLEWA</name>
<dbReference type="Proteomes" id="UP001066276">
    <property type="component" value="Chromosome 4_2"/>
</dbReference>
<keyword evidence="2" id="KW-1185">Reference proteome</keyword>
<evidence type="ECO:0000313" key="1">
    <source>
        <dbReference type="EMBL" id="KAJ1165738.1"/>
    </source>
</evidence>
<gene>
    <name evidence="1" type="ORF">NDU88_006155</name>
</gene>
<evidence type="ECO:0000313" key="2">
    <source>
        <dbReference type="Proteomes" id="UP001066276"/>
    </source>
</evidence>
<reference evidence="1" key="1">
    <citation type="journal article" date="2022" name="bioRxiv">
        <title>Sequencing and chromosome-scale assembly of the giantPleurodeles waltlgenome.</title>
        <authorList>
            <person name="Brown T."/>
            <person name="Elewa A."/>
            <person name="Iarovenko S."/>
            <person name="Subramanian E."/>
            <person name="Araus A.J."/>
            <person name="Petzold A."/>
            <person name="Susuki M."/>
            <person name="Suzuki K.-i.T."/>
            <person name="Hayashi T."/>
            <person name="Toyoda A."/>
            <person name="Oliveira C."/>
            <person name="Osipova E."/>
            <person name="Leigh N.D."/>
            <person name="Simon A."/>
            <person name="Yun M.H."/>
        </authorList>
    </citation>
    <scope>NUCLEOTIDE SEQUENCE</scope>
    <source>
        <strain evidence="1">20211129_DDA</strain>
        <tissue evidence="1">Liver</tissue>
    </source>
</reference>
<comment type="caution">
    <text evidence="1">The sequence shown here is derived from an EMBL/GenBank/DDBJ whole genome shotgun (WGS) entry which is preliminary data.</text>
</comment>
<proteinExistence type="predicted"/>
<protein>
    <submittedName>
        <fullName evidence="1">Uncharacterized protein</fullName>
    </submittedName>
</protein>
<dbReference type="AlphaFoldDB" id="A0AAV7SNV1"/>